<evidence type="ECO:0000313" key="11">
    <source>
        <dbReference type="EMBL" id="OQR87149.1"/>
    </source>
</evidence>
<feature type="domain" description="Peptidase S53" evidence="10">
    <location>
        <begin position="555"/>
        <end position="935"/>
    </location>
</feature>
<protein>
    <recommendedName>
        <fullName evidence="8">subtilisin</fullName>
        <ecNumber evidence="8">3.4.21.62</ecNumber>
    </recommendedName>
</protein>
<evidence type="ECO:0000256" key="5">
    <source>
        <dbReference type="ARBA" id="ARBA00022837"/>
    </source>
</evidence>
<dbReference type="SUPFAM" id="SSF52743">
    <property type="entry name" value="Subtilisin-like"/>
    <property type="match status" value="2"/>
</dbReference>
<feature type="active site" description="Charge relay system" evidence="9">
    <location>
        <position position="81"/>
    </location>
</feature>
<accession>A0A1V9YN30</accession>
<evidence type="ECO:0000256" key="4">
    <source>
        <dbReference type="ARBA" id="ARBA00022825"/>
    </source>
</evidence>
<feature type="binding site" evidence="9">
    <location>
        <position position="888"/>
    </location>
    <ligand>
        <name>Ca(2+)</name>
        <dbReference type="ChEBI" id="CHEBI:29108"/>
    </ligand>
</feature>
<dbReference type="OrthoDB" id="409122at2759"/>
<comment type="cofactor">
    <cofactor evidence="9">
        <name>Ca(2+)</name>
        <dbReference type="ChEBI" id="CHEBI:29108"/>
    </cofactor>
    <text evidence="9">Binds 1 Ca(2+) ion per subunit.</text>
</comment>
<dbReference type="InterPro" id="IPR050819">
    <property type="entry name" value="Tripeptidyl-peptidase_I"/>
</dbReference>
<dbReference type="Pfam" id="PF09286">
    <property type="entry name" value="Pro-kuma_activ"/>
    <property type="match status" value="1"/>
</dbReference>
<dbReference type="PANTHER" id="PTHR14218">
    <property type="entry name" value="PROTEASE S8 TRIPEPTIDYL PEPTIDASE I CLN2"/>
    <property type="match status" value="1"/>
</dbReference>
<keyword evidence="5 9" id="KW-0106">Calcium</keyword>
<dbReference type="CDD" id="cd11377">
    <property type="entry name" value="Pro-peptidase_S53"/>
    <property type="match status" value="1"/>
</dbReference>
<dbReference type="CDD" id="cd04056">
    <property type="entry name" value="Peptidases_S53"/>
    <property type="match status" value="2"/>
</dbReference>
<feature type="binding site" evidence="9">
    <location>
        <position position="915"/>
    </location>
    <ligand>
        <name>Ca(2+)</name>
        <dbReference type="ChEBI" id="CHEBI:29108"/>
    </ligand>
</feature>
<dbReference type="EMBL" id="JNBR01001463">
    <property type="protein sequence ID" value="OQR87149.1"/>
    <property type="molecule type" value="Genomic_DNA"/>
</dbReference>
<evidence type="ECO:0000256" key="2">
    <source>
        <dbReference type="ARBA" id="ARBA00022723"/>
    </source>
</evidence>
<keyword evidence="12" id="KW-1185">Reference proteome</keyword>
<evidence type="ECO:0000256" key="9">
    <source>
        <dbReference type="PROSITE-ProRule" id="PRU01032"/>
    </source>
</evidence>
<dbReference type="STRING" id="1202772.A0A1V9YN30"/>
<keyword evidence="1 9" id="KW-0645">Protease</keyword>
<organism evidence="11 12">
    <name type="scientific">Achlya hypogyna</name>
    <name type="common">Oomycete</name>
    <name type="synonym">Protoachlya hypogyna</name>
    <dbReference type="NCBI Taxonomy" id="1202772"/>
    <lineage>
        <taxon>Eukaryota</taxon>
        <taxon>Sar</taxon>
        <taxon>Stramenopiles</taxon>
        <taxon>Oomycota</taxon>
        <taxon>Saprolegniomycetes</taxon>
        <taxon>Saprolegniales</taxon>
        <taxon>Achlyaceae</taxon>
        <taxon>Achlya</taxon>
    </lineage>
</organism>
<dbReference type="AlphaFoldDB" id="A0A1V9YN30"/>
<feature type="binding site" evidence="9">
    <location>
        <position position="370"/>
    </location>
    <ligand>
        <name>Ca(2+)</name>
        <dbReference type="ChEBI" id="CHEBI:29108"/>
    </ligand>
</feature>
<dbReference type="PANTHER" id="PTHR14218:SF15">
    <property type="entry name" value="TRIPEPTIDYL-PEPTIDASE 1"/>
    <property type="match status" value="1"/>
</dbReference>
<comment type="catalytic activity">
    <reaction evidence="7">
        <text>Hydrolysis of proteins with broad specificity for peptide bonds, and a preference for a large uncharged residue in P1. Hydrolyzes peptide amides.</text>
        <dbReference type="EC" id="3.4.21.62"/>
    </reaction>
</comment>
<name>A0A1V9YN30_ACHHY</name>
<feature type="binding site" evidence="9">
    <location>
        <position position="889"/>
    </location>
    <ligand>
        <name>Ca(2+)</name>
        <dbReference type="ChEBI" id="CHEBI:29108"/>
    </ligand>
</feature>
<keyword evidence="3 9" id="KW-0378">Hydrolase</keyword>
<reference evidence="11 12" key="1">
    <citation type="journal article" date="2014" name="Genome Biol. Evol.">
        <title>The secreted proteins of Achlya hypogyna and Thraustotheca clavata identify the ancestral oomycete secretome and reveal gene acquisitions by horizontal gene transfer.</title>
        <authorList>
            <person name="Misner I."/>
            <person name="Blouin N."/>
            <person name="Leonard G."/>
            <person name="Richards T.A."/>
            <person name="Lane C.E."/>
        </authorList>
    </citation>
    <scope>NUCLEOTIDE SEQUENCE [LARGE SCALE GENOMIC DNA]</scope>
    <source>
        <strain evidence="11 12">ATCC 48635</strain>
    </source>
</reference>
<feature type="binding site" evidence="9">
    <location>
        <position position="343"/>
    </location>
    <ligand>
        <name>Ca(2+)</name>
        <dbReference type="ChEBI" id="CHEBI:29108"/>
    </ligand>
</feature>
<keyword evidence="6" id="KW-0865">Zymogen</keyword>
<dbReference type="Pfam" id="PF00082">
    <property type="entry name" value="Peptidase_S8"/>
    <property type="match status" value="2"/>
</dbReference>
<evidence type="ECO:0000256" key="7">
    <source>
        <dbReference type="ARBA" id="ARBA00023529"/>
    </source>
</evidence>
<dbReference type="InterPro" id="IPR030400">
    <property type="entry name" value="Sedolisin_dom"/>
</dbReference>
<evidence type="ECO:0000259" key="10">
    <source>
        <dbReference type="PROSITE" id="PS51695"/>
    </source>
</evidence>
<feature type="non-terminal residue" evidence="11">
    <location>
        <position position="1"/>
    </location>
</feature>
<feature type="binding site" evidence="9">
    <location>
        <position position="344"/>
    </location>
    <ligand>
        <name>Ca(2+)</name>
        <dbReference type="ChEBI" id="CHEBI:29108"/>
    </ligand>
</feature>
<gene>
    <name evidence="11" type="ORF">ACHHYP_09464</name>
</gene>
<feature type="active site" description="Charge relay system" evidence="9">
    <location>
        <position position="627"/>
    </location>
</feature>
<dbReference type="PROSITE" id="PS00138">
    <property type="entry name" value="SUBTILASE_SER"/>
    <property type="match status" value="2"/>
</dbReference>
<feature type="active site" description="Charge relay system" evidence="9">
    <location>
        <position position="77"/>
    </location>
</feature>
<feature type="active site" description="Charge relay system" evidence="9">
    <location>
        <position position="298"/>
    </location>
</feature>
<evidence type="ECO:0000256" key="8">
    <source>
        <dbReference type="ARBA" id="ARBA00023619"/>
    </source>
</evidence>
<dbReference type="Gene3D" id="3.40.50.200">
    <property type="entry name" value="Peptidase S8/S53 domain"/>
    <property type="match status" value="2"/>
</dbReference>
<dbReference type="Proteomes" id="UP000243579">
    <property type="component" value="Unassembled WGS sequence"/>
</dbReference>
<sequence>AAEAGKPPLATPDYIKSLYGVPGNVTVKLATQSIAAFYDESWSADDLVAFQAKFNLPASPITQKGDRPNIQSNPGGEASLDIQYITAMAPGAPTTVWTINGSNPFSSGDEPFVSWADQVLADPATSLVHSISYGDEEDHIMEVSKDYAFHLDTLFQKMALRGITVLVASGDNGVSGTRITSGGMNVTEGCSKSAPEWPASSPYVTTVGATQIGDDAKTEIVCSGATNGLITSGGGFSSVYSTPSWQKDAVLSYLAGPNSPHKDGFFNTKGRGYPDISALGANFPVYIKGKAHALYGTSASTPTIAGLVTLWNELRLQKGLPSVGFFNPLLYAIGADSPTAFHDVTIGNNGAGESNAYVCPISFGAGPGWDAVTGFGTPVFDQLATLRWLKVADSPDARQLSWAIGLQAQNPERLQATFDKVSNPSSAEYGRYLSIDAVNALTAPAQETLDAVHAWLGHRRTEYSAATNILTVHSTVGETRKLLSTGIAEFEHTAKVNGKDVLRVLRATAAMDIPEHIRSKITFTTLDQAPIHVNAKGRPVLHTGRPSKLEAGQVEATPAFIKKLYNVPTDLTVKLATQSVAAFYDESWSADDLAAFEKAYSTKAGKIVQKGDRYNNMTNPGGEVSLDLQYITAMATNAETTVWTIDGSNPFSSDDEPFVSWADQVLADPATSLVHSISYGDEEDHIMEVSKDYAFHLDTLFQKMALRGITVLVASGDDGVAGTRISDGGMNVTEGCATAAAEWPASSPYVTTVGATQIGAGGIEVVCSGATGGVITSGGSFSYVYAQPTYQAEAVLSYFASDGAPKKAGFFNTKGRGYPDISAIGANFPTYVGGEMQALYGTSASTPTVAGLVTLWNELRLQKGLPSVGFFNPLLYSIGANYPSAFNDIIIGDNAAGVRNAYTCPIGFGSSKGWDAATGWGTPRFDQLATLILNNGTNTSNGCLGY</sequence>
<dbReference type="GO" id="GO:0006508">
    <property type="term" value="P:proteolysis"/>
    <property type="evidence" value="ECO:0007669"/>
    <property type="project" value="UniProtKB-KW"/>
</dbReference>
<evidence type="ECO:0000256" key="3">
    <source>
        <dbReference type="ARBA" id="ARBA00022801"/>
    </source>
</evidence>
<dbReference type="SMART" id="SM00944">
    <property type="entry name" value="Pro-kuma_activ"/>
    <property type="match status" value="1"/>
</dbReference>
<dbReference type="InterPro" id="IPR015366">
    <property type="entry name" value="S53_propep"/>
</dbReference>
<feature type="domain" description="Peptidase S53" evidence="10">
    <location>
        <begin position="9"/>
        <end position="390"/>
    </location>
</feature>
<feature type="binding site" evidence="9">
    <location>
        <position position="913"/>
    </location>
    <ligand>
        <name>Ca(2+)</name>
        <dbReference type="ChEBI" id="CHEBI:29108"/>
    </ligand>
</feature>
<evidence type="ECO:0000313" key="12">
    <source>
        <dbReference type="Proteomes" id="UP000243579"/>
    </source>
</evidence>
<proteinExistence type="predicted"/>
<feature type="active site" description="Charge relay system" evidence="9">
    <location>
        <position position="843"/>
    </location>
</feature>
<dbReference type="PROSITE" id="PS51695">
    <property type="entry name" value="SEDOLISIN"/>
    <property type="match status" value="2"/>
</dbReference>
<dbReference type="InterPro" id="IPR036852">
    <property type="entry name" value="Peptidase_S8/S53_dom_sf"/>
</dbReference>
<dbReference type="InterPro" id="IPR023828">
    <property type="entry name" value="Peptidase_S8_Ser-AS"/>
</dbReference>
<keyword evidence="4 9" id="KW-0720">Serine protease</keyword>
<dbReference type="GO" id="GO:0008240">
    <property type="term" value="F:tripeptidyl-peptidase activity"/>
    <property type="evidence" value="ECO:0007669"/>
    <property type="project" value="TreeGrafter"/>
</dbReference>
<evidence type="ECO:0000256" key="1">
    <source>
        <dbReference type="ARBA" id="ARBA00022670"/>
    </source>
</evidence>
<evidence type="ECO:0000256" key="6">
    <source>
        <dbReference type="ARBA" id="ARBA00023145"/>
    </source>
</evidence>
<keyword evidence="2 9" id="KW-0479">Metal-binding</keyword>
<dbReference type="SUPFAM" id="SSF54897">
    <property type="entry name" value="Protease propeptides/inhibitors"/>
    <property type="match status" value="1"/>
</dbReference>
<feature type="binding site" evidence="9">
    <location>
        <position position="368"/>
    </location>
    <ligand>
        <name>Ca(2+)</name>
        <dbReference type="ChEBI" id="CHEBI:29108"/>
    </ligand>
</feature>
<feature type="active site" description="Charge relay system" evidence="9">
    <location>
        <position position="623"/>
    </location>
</feature>
<dbReference type="GO" id="GO:0046872">
    <property type="term" value="F:metal ion binding"/>
    <property type="evidence" value="ECO:0007669"/>
    <property type="project" value="UniProtKB-UniRule"/>
</dbReference>
<comment type="caution">
    <text evidence="11">The sequence shown here is derived from an EMBL/GenBank/DDBJ whole genome shotgun (WGS) entry which is preliminary data.</text>
</comment>
<dbReference type="InterPro" id="IPR000209">
    <property type="entry name" value="Peptidase_S8/S53_dom"/>
</dbReference>
<dbReference type="GO" id="GO:0004252">
    <property type="term" value="F:serine-type endopeptidase activity"/>
    <property type="evidence" value="ECO:0007669"/>
    <property type="project" value="UniProtKB-UniRule"/>
</dbReference>
<dbReference type="EC" id="3.4.21.62" evidence="8"/>